<accession>A0A6C0C7U7</accession>
<evidence type="ECO:0000313" key="1">
    <source>
        <dbReference type="EMBL" id="QHT00648.1"/>
    </source>
</evidence>
<protein>
    <submittedName>
        <fullName evidence="1">Uncharacterized protein</fullName>
    </submittedName>
</protein>
<dbReference type="AlphaFoldDB" id="A0A6C0C7U7"/>
<reference evidence="1" key="1">
    <citation type="journal article" date="2020" name="Nature">
        <title>Giant virus diversity and host interactions through global metagenomics.</title>
        <authorList>
            <person name="Schulz F."/>
            <person name="Roux S."/>
            <person name="Paez-Espino D."/>
            <person name="Jungbluth S."/>
            <person name="Walsh D.A."/>
            <person name="Denef V.J."/>
            <person name="McMahon K.D."/>
            <person name="Konstantinidis K.T."/>
            <person name="Eloe-Fadrosh E.A."/>
            <person name="Kyrpides N.C."/>
            <person name="Woyke T."/>
        </authorList>
    </citation>
    <scope>NUCLEOTIDE SEQUENCE</scope>
    <source>
        <strain evidence="1">GVMAG-M-3300020192-26</strain>
    </source>
</reference>
<organism evidence="1">
    <name type="scientific">viral metagenome</name>
    <dbReference type="NCBI Taxonomy" id="1070528"/>
    <lineage>
        <taxon>unclassified sequences</taxon>
        <taxon>metagenomes</taxon>
        <taxon>organismal metagenomes</taxon>
    </lineage>
</organism>
<dbReference type="EMBL" id="MN739357">
    <property type="protein sequence ID" value="QHT00648.1"/>
    <property type="molecule type" value="Genomic_DNA"/>
</dbReference>
<proteinExistence type="predicted"/>
<sequence length="51" mass="6045">MDQDSFENDSYEELEELLLPTQPRPKPKFILPAEVLLSTFDHELKRDVQKN</sequence>
<name>A0A6C0C7U7_9ZZZZ</name>